<evidence type="ECO:0000313" key="2">
    <source>
        <dbReference type="Proteomes" id="UP000280792"/>
    </source>
</evidence>
<comment type="caution">
    <text evidence="1">The sequence shown here is derived from an EMBL/GenBank/DDBJ whole genome shotgun (WGS) entry which is preliminary data.</text>
</comment>
<proteinExistence type="predicted"/>
<dbReference type="EMBL" id="QWEZ01000001">
    <property type="protein sequence ID" value="RRJ85449.1"/>
    <property type="molecule type" value="Genomic_DNA"/>
</dbReference>
<reference evidence="1 2" key="2">
    <citation type="submission" date="2018-12" db="EMBL/GenBank/DDBJ databases">
        <title>Simiduia agarivorans gen. nov., sp. nov., a marine, agarolytic bacterium isolated from shallow coastal water from Keelung, Taiwan.</title>
        <authorList>
            <person name="Shieh W.Y."/>
        </authorList>
    </citation>
    <scope>NUCLEOTIDE SEQUENCE [LARGE SCALE GENOMIC DNA]</scope>
    <source>
        <strain evidence="1 2">GTF-13</strain>
    </source>
</reference>
<evidence type="ECO:0000313" key="1">
    <source>
        <dbReference type="EMBL" id="RRJ85449.1"/>
    </source>
</evidence>
<keyword evidence="2" id="KW-1185">Reference proteome</keyword>
<dbReference type="AlphaFoldDB" id="A0A3P3VVH3"/>
<reference evidence="1 2" key="1">
    <citation type="submission" date="2018-08" db="EMBL/GenBank/DDBJ databases">
        <authorList>
            <person name="Khan S.A."/>
        </authorList>
    </citation>
    <scope>NUCLEOTIDE SEQUENCE [LARGE SCALE GENOMIC DNA]</scope>
    <source>
        <strain evidence="1 2">GTF-13</strain>
    </source>
</reference>
<name>A0A3P3VVH3_9GAMM</name>
<organism evidence="1 2">
    <name type="scientific">Aestuariirhabdus litorea</name>
    <dbReference type="NCBI Taxonomy" id="2528527"/>
    <lineage>
        <taxon>Bacteria</taxon>
        <taxon>Pseudomonadati</taxon>
        <taxon>Pseudomonadota</taxon>
        <taxon>Gammaproteobacteria</taxon>
        <taxon>Oceanospirillales</taxon>
        <taxon>Aestuariirhabdaceae</taxon>
        <taxon>Aestuariirhabdus</taxon>
    </lineage>
</organism>
<gene>
    <name evidence="1" type="ORF">D0544_04850</name>
</gene>
<accession>A0A3P3VVH3</accession>
<dbReference type="Proteomes" id="UP000280792">
    <property type="component" value="Unassembled WGS sequence"/>
</dbReference>
<protein>
    <submittedName>
        <fullName evidence="1">Uncharacterized protein</fullName>
    </submittedName>
</protein>
<sequence>MNPPQGGISKEQWVELFEATGLNEATMQRWHQLFEARYPEGHASFLTWLGESAQEVERIRRWSRESATGQE</sequence>